<evidence type="ECO:0000256" key="1">
    <source>
        <dbReference type="SAM" id="MobiDB-lite"/>
    </source>
</evidence>
<evidence type="ECO:0000313" key="2">
    <source>
        <dbReference type="EMBL" id="GFQ85623.1"/>
    </source>
</evidence>
<proteinExistence type="predicted"/>
<comment type="caution">
    <text evidence="2">The sequence shown here is derived from an EMBL/GenBank/DDBJ whole genome shotgun (WGS) entry which is preliminary data.</text>
</comment>
<organism evidence="2 3">
    <name type="scientific">Trichonephila clavata</name>
    <name type="common">Joro spider</name>
    <name type="synonym">Nephila clavata</name>
    <dbReference type="NCBI Taxonomy" id="2740835"/>
    <lineage>
        <taxon>Eukaryota</taxon>
        <taxon>Metazoa</taxon>
        <taxon>Ecdysozoa</taxon>
        <taxon>Arthropoda</taxon>
        <taxon>Chelicerata</taxon>
        <taxon>Arachnida</taxon>
        <taxon>Araneae</taxon>
        <taxon>Araneomorphae</taxon>
        <taxon>Entelegynae</taxon>
        <taxon>Araneoidea</taxon>
        <taxon>Nephilidae</taxon>
        <taxon>Trichonephila</taxon>
    </lineage>
</organism>
<keyword evidence="3" id="KW-1185">Reference proteome</keyword>
<sequence length="81" mass="9196">MPTLPISQRQAKPTQSIPQNDNKRSLSHLSINISHLANKNPFFQSLQLMEGTENLSTVDVLQEHASKCTEEHVRIEKMSLE</sequence>
<feature type="compositionally biased region" description="Polar residues" evidence="1">
    <location>
        <begin position="1"/>
        <end position="20"/>
    </location>
</feature>
<evidence type="ECO:0000313" key="3">
    <source>
        <dbReference type="Proteomes" id="UP000887116"/>
    </source>
</evidence>
<dbReference type="OrthoDB" id="10448989at2759"/>
<name>A0A8X6KX56_TRICU</name>
<reference evidence="2" key="1">
    <citation type="submission" date="2020-07" db="EMBL/GenBank/DDBJ databases">
        <title>Multicomponent nature underlies the extraordinary mechanical properties of spider dragline silk.</title>
        <authorList>
            <person name="Kono N."/>
            <person name="Nakamura H."/>
            <person name="Mori M."/>
            <person name="Yoshida Y."/>
            <person name="Ohtoshi R."/>
            <person name="Malay A.D."/>
            <person name="Moran D.A.P."/>
            <person name="Tomita M."/>
            <person name="Numata K."/>
            <person name="Arakawa K."/>
        </authorList>
    </citation>
    <scope>NUCLEOTIDE SEQUENCE</scope>
</reference>
<dbReference type="AlphaFoldDB" id="A0A8X6KX56"/>
<protein>
    <submittedName>
        <fullName evidence="2">Uncharacterized protein</fullName>
    </submittedName>
</protein>
<accession>A0A8X6KX56</accession>
<feature type="region of interest" description="Disordered" evidence="1">
    <location>
        <begin position="1"/>
        <end position="23"/>
    </location>
</feature>
<dbReference type="EMBL" id="BMAO01013019">
    <property type="protein sequence ID" value="GFQ85623.1"/>
    <property type="molecule type" value="Genomic_DNA"/>
</dbReference>
<dbReference type="Proteomes" id="UP000887116">
    <property type="component" value="Unassembled WGS sequence"/>
</dbReference>
<gene>
    <name evidence="2" type="ORF">TNCT_981</name>
</gene>